<evidence type="ECO:0000256" key="8">
    <source>
        <dbReference type="SAM" id="Phobius"/>
    </source>
</evidence>
<dbReference type="STRING" id="1054996.SAMN05444414_10423"/>
<evidence type="ECO:0000256" key="7">
    <source>
        <dbReference type="ARBA" id="ARBA00023136"/>
    </source>
</evidence>
<keyword evidence="4" id="KW-1003">Cell membrane</keyword>
<feature type="transmembrane region" description="Helical" evidence="8">
    <location>
        <begin position="227"/>
        <end position="247"/>
    </location>
</feature>
<organism evidence="9 10">
    <name type="scientific">Roseovarius marisflavi</name>
    <dbReference type="NCBI Taxonomy" id="1054996"/>
    <lineage>
        <taxon>Bacteria</taxon>
        <taxon>Pseudomonadati</taxon>
        <taxon>Pseudomonadota</taxon>
        <taxon>Alphaproteobacteria</taxon>
        <taxon>Rhodobacterales</taxon>
        <taxon>Roseobacteraceae</taxon>
        <taxon>Roseovarius</taxon>
    </lineage>
</organism>
<feature type="transmembrane region" description="Helical" evidence="8">
    <location>
        <begin position="7"/>
        <end position="26"/>
    </location>
</feature>
<evidence type="ECO:0000256" key="5">
    <source>
        <dbReference type="ARBA" id="ARBA00022692"/>
    </source>
</evidence>
<evidence type="ECO:0000256" key="3">
    <source>
        <dbReference type="ARBA" id="ARBA00022448"/>
    </source>
</evidence>
<proteinExistence type="inferred from homology"/>
<feature type="transmembrane region" description="Helical" evidence="8">
    <location>
        <begin position="126"/>
        <end position="146"/>
    </location>
</feature>
<dbReference type="InterPro" id="IPR004776">
    <property type="entry name" value="Mem_transp_PIN-like"/>
</dbReference>
<dbReference type="GO" id="GO:0055085">
    <property type="term" value="P:transmembrane transport"/>
    <property type="evidence" value="ECO:0007669"/>
    <property type="project" value="InterPro"/>
</dbReference>
<keyword evidence="7 8" id="KW-0472">Membrane</keyword>
<feature type="transmembrane region" description="Helical" evidence="8">
    <location>
        <begin position="201"/>
        <end position="221"/>
    </location>
</feature>
<dbReference type="OrthoDB" id="9810457at2"/>
<name>A0A1M6XBP4_9RHOB</name>
<reference evidence="10" key="1">
    <citation type="submission" date="2016-11" db="EMBL/GenBank/DDBJ databases">
        <authorList>
            <person name="Varghese N."/>
            <person name="Submissions S."/>
        </authorList>
    </citation>
    <scope>NUCLEOTIDE SEQUENCE [LARGE SCALE GENOMIC DNA]</scope>
    <source>
        <strain evidence="10">DSM 29327</strain>
    </source>
</reference>
<evidence type="ECO:0000256" key="6">
    <source>
        <dbReference type="ARBA" id="ARBA00022989"/>
    </source>
</evidence>
<dbReference type="PANTHER" id="PTHR36838:SF3">
    <property type="entry name" value="TRANSPORTER AUXIN EFFLUX CARRIER EC FAMILY"/>
    <property type="match status" value="1"/>
</dbReference>
<dbReference type="AlphaFoldDB" id="A0A1M6XBP4"/>
<sequence length="309" mass="32867">MQALIEVILPVFLVIGFGYLAVWRGWFSQAGVDGLMAFTQKFAIPCLLFTAISRLDLGQSFDWRLLTSFYAGALSGFLLGLFGARYLFSRTWEDAVAIGFCCLFSNSVLLGLPIMERAYGAAAMTANFAIISMHSPFCYGIGITVMEVVKARGAAGPAVLVKVLKAMFSNTLIMGVALGFAVNLSGFALPGPVNDALDLMVRAALPAALFGLGGVLVQYRPEGDLRVIFYVCAVALVAHPLITFGLGRAFDLSDASLRSAVVTGAMAPGVNAYIFANIYGHAKRVAASSVLLSTALTIVTAWVWLQVLP</sequence>
<feature type="transmembrane region" description="Helical" evidence="8">
    <location>
        <begin position="166"/>
        <end position="189"/>
    </location>
</feature>
<dbReference type="RefSeq" id="WP_073195819.1">
    <property type="nucleotide sequence ID" value="NZ_FRBN01000004.1"/>
</dbReference>
<dbReference type="Pfam" id="PF03547">
    <property type="entry name" value="Mem_trans"/>
    <property type="match status" value="1"/>
</dbReference>
<evidence type="ECO:0000313" key="9">
    <source>
        <dbReference type="EMBL" id="SHL03366.1"/>
    </source>
</evidence>
<comment type="similarity">
    <text evidence="2">Belongs to the auxin efflux carrier (TC 2.A.69) family.</text>
</comment>
<keyword evidence="5 8" id="KW-0812">Transmembrane</keyword>
<gene>
    <name evidence="9" type="ORF">SAMN05444414_10423</name>
</gene>
<comment type="subcellular location">
    <subcellularLocation>
        <location evidence="1">Cell membrane</location>
        <topology evidence="1">Multi-pass membrane protein</topology>
    </subcellularLocation>
</comment>
<dbReference type="Gene3D" id="1.20.1530.20">
    <property type="match status" value="1"/>
</dbReference>
<dbReference type="GO" id="GO:0005886">
    <property type="term" value="C:plasma membrane"/>
    <property type="evidence" value="ECO:0007669"/>
    <property type="project" value="UniProtKB-SubCell"/>
</dbReference>
<keyword evidence="6 8" id="KW-1133">Transmembrane helix</keyword>
<evidence type="ECO:0000256" key="2">
    <source>
        <dbReference type="ARBA" id="ARBA00010145"/>
    </source>
</evidence>
<feature type="transmembrane region" description="Helical" evidence="8">
    <location>
        <begin position="285"/>
        <end position="305"/>
    </location>
</feature>
<feature type="transmembrane region" description="Helical" evidence="8">
    <location>
        <begin position="259"/>
        <end position="279"/>
    </location>
</feature>
<keyword evidence="3" id="KW-0813">Transport</keyword>
<protein>
    <recommendedName>
        <fullName evidence="11">Malonate transporter</fullName>
    </recommendedName>
</protein>
<dbReference type="EMBL" id="FRBN01000004">
    <property type="protein sequence ID" value="SHL03366.1"/>
    <property type="molecule type" value="Genomic_DNA"/>
</dbReference>
<keyword evidence="10" id="KW-1185">Reference proteome</keyword>
<dbReference type="Proteomes" id="UP000184191">
    <property type="component" value="Unassembled WGS sequence"/>
</dbReference>
<dbReference type="PANTHER" id="PTHR36838">
    <property type="entry name" value="AUXIN EFFLUX CARRIER FAMILY PROTEIN"/>
    <property type="match status" value="1"/>
</dbReference>
<dbReference type="InterPro" id="IPR038770">
    <property type="entry name" value="Na+/solute_symporter_sf"/>
</dbReference>
<accession>A0A1M6XBP4</accession>
<evidence type="ECO:0000256" key="4">
    <source>
        <dbReference type="ARBA" id="ARBA00022475"/>
    </source>
</evidence>
<feature type="transmembrane region" description="Helical" evidence="8">
    <location>
        <begin position="95"/>
        <end position="114"/>
    </location>
</feature>
<feature type="transmembrane region" description="Helical" evidence="8">
    <location>
        <begin position="69"/>
        <end position="89"/>
    </location>
</feature>
<evidence type="ECO:0000313" key="10">
    <source>
        <dbReference type="Proteomes" id="UP000184191"/>
    </source>
</evidence>
<evidence type="ECO:0000256" key="1">
    <source>
        <dbReference type="ARBA" id="ARBA00004651"/>
    </source>
</evidence>
<evidence type="ECO:0008006" key="11">
    <source>
        <dbReference type="Google" id="ProtNLM"/>
    </source>
</evidence>